<dbReference type="Proteomes" id="UP001519331">
    <property type="component" value="Unassembled WGS sequence"/>
</dbReference>
<protein>
    <recommendedName>
        <fullName evidence="3">RecJ OB domain-containing protein</fullName>
    </recommendedName>
</protein>
<comment type="caution">
    <text evidence="1">The sequence shown here is derived from an EMBL/GenBank/DDBJ whole genome shotgun (WGS) entry which is preliminary data.</text>
</comment>
<sequence>MDSTELQPDLDYAFLAEYARAEGNSLTAIGASFTQIDVPQVPAQFMLYVAGRIRAKEAGDPFPLSLRVGPDDASDRIQLETSLDPKSAVHPYRGRVGIIFAVGIPLGIDVAGLHRVDIVLGEEQARTLYFSVNDLASDGLAAAR</sequence>
<keyword evidence="2" id="KW-1185">Reference proteome</keyword>
<dbReference type="Pfam" id="PF22091">
    <property type="entry name" value="DUF6941"/>
    <property type="match status" value="1"/>
</dbReference>
<dbReference type="InterPro" id="IPR054221">
    <property type="entry name" value="DUF6941"/>
</dbReference>
<proteinExistence type="predicted"/>
<gene>
    <name evidence="1" type="ORF">JOF45_002627</name>
</gene>
<evidence type="ECO:0000313" key="2">
    <source>
        <dbReference type="Proteomes" id="UP001519331"/>
    </source>
</evidence>
<evidence type="ECO:0000313" key="1">
    <source>
        <dbReference type="EMBL" id="MBP2319544.1"/>
    </source>
</evidence>
<organism evidence="1 2">
    <name type="scientific">Nesterenkonia lacusekhoensis</name>
    <dbReference type="NCBI Taxonomy" id="150832"/>
    <lineage>
        <taxon>Bacteria</taxon>
        <taxon>Bacillati</taxon>
        <taxon>Actinomycetota</taxon>
        <taxon>Actinomycetes</taxon>
        <taxon>Micrococcales</taxon>
        <taxon>Micrococcaceae</taxon>
        <taxon>Nesterenkonia</taxon>
    </lineage>
</organism>
<name>A0ABS4T513_9MICC</name>
<dbReference type="RefSeq" id="WP_210051498.1">
    <property type="nucleotide sequence ID" value="NZ_JAGINX010000002.1"/>
</dbReference>
<dbReference type="EMBL" id="JAGINX010000002">
    <property type="protein sequence ID" value="MBP2319544.1"/>
    <property type="molecule type" value="Genomic_DNA"/>
</dbReference>
<evidence type="ECO:0008006" key="3">
    <source>
        <dbReference type="Google" id="ProtNLM"/>
    </source>
</evidence>
<reference evidence="1 2" key="1">
    <citation type="submission" date="2021-03" db="EMBL/GenBank/DDBJ databases">
        <title>Sequencing the genomes of 1000 actinobacteria strains.</title>
        <authorList>
            <person name="Klenk H.-P."/>
        </authorList>
    </citation>
    <scope>NUCLEOTIDE SEQUENCE [LARGE SCALE GENOMIC DNA]</scope>
    <source>
        <strain evidence="1 2">DSM 12544</strain>
    </source>
</reference>
<accession>A0ABS4T513</accession>